<protein>
    <submittedName>
        <fullName evidence="1">Uncharacterized protein</fullName>
    </submittedName>
</protein>
<sequence length="94" mass="10544">MDDSTAAVHLVTVFYLETRARKDLDNIFGDLEVLPILLDTVRPPVRPLADYSPIDDLRRWQAHDRNKSPAAVGDIAFIEAVALKDAADERLSTR</sequence>
<accession>A0ABS4QIR9</accession>
<dbReference type="RefSeq" id="WP_209893450.1">
    <property type="nucleotide sequence ID" value="NZ_JAGGMR010000001.1"/>
</dbReference>
<proteinExistence type="predicted"/>
<dbReference type="EMBL" id="JAGGMR010000001">
    <property type="protein sequence ID" value="MBP2191599.1"/>
    <property type="molecule type" value="Genomic_DNA"/>
</dbReference>
<reference evidence="1 2" key="1">
    <citation type="submission" date="2021-03" db="EMBL/GenBank/DDBJ databases">
        <title>Sequencing the genomes of 1000 actinobacteria strains.</title>
        <authorList>
            <person name="Klenk H.-P."/>
        </authorList>
    </citation>
    <scope>NUCLEOTIDE SEQUENCE [LARGE SCALE GENOMIC DNA]</scope>
    <source>
        <strain evidence="1 2">DSM 45516</strain>
    </source>
</reference>
<evidence type="ECO:0000313" key="1">
    <source>
        <dbReference type="EMBL" id="MBP2191599.1"/>
    </source>
</evidence>
<comment type="caution">
    <text evidence="1">The sequence shown here is derived from an EMBL/GenBank/DDBJ whole genome shotgun (WGS) entry which is preliminary data.</text>
</comment>
<gene>
    <name evidence="1" type="ORF">BJ987_004500</name>
</gene>
<organism evidence="1 2">
    <name type="scientific">Nocardia goodfellowii</name>
    <dbReference type="NCBI Taxonomy" id="882446"/>
    <lineage>
        <taxon>Bacteria</taxon>
        <taxon>Bacillati</taxon>
        <taxon>Actinomycetota</taxon>
        <taxon>Actinomycetes</taxon>
        <taxon>Mycobacteriales</taxon>
        <taxon>Nocardiaceae</taxon>
        <taxon>Nocardia</taxon>
    </lineage>
</organism>
<dbReference type="Proteomes" id="UP001519325">
    <property type="component" value="Unassembled WGS sequence"/>
</dbReference>
<keyword evidence="2" id="KW-1185">Reference proteome</keyword>
<evidence type="ECO:0000313" key="2">
    <source>
        <dbReference type="Proteomes" id="UP001519325"/>
    </source>
</evidence>
<name>A0ABS4QIR9_9NOCA</name>